<comment type="caution">
    <text evidence="1">The sequence shown here is derived from an EMBL/GenBank/DDBJ whole genome shotgun (WGS) entry which is preliminary data.</text>
</comment>
<dbReference type="OrthoDB" id="793993at2"/>
<reference evidence="1" key="1">
    <citation type="journal article" date="2019" name="PLoS Negl. Trop. Dis.">
        <title>Revisiting the worldwide diversity of Leptospira species in the environment.</title>
        <authorList>
            <person name="Vincent A.T."/>
            <person name="Schiettekatte O."/>
            <person name="Bourhy P."/>
            <person name="Veyrier F.J."/>
            <person name="Picardeau M."/>
        </authorList>
    </citation>
    <scope>NUCLEOTIDE SEQUENCE [LARGE SCALE GENOMIC DNA]</scope>
    <source>
        <strain evidence="1">201702455</strain>
    </source>
</reference>
<keyword evidence="2" id="KW-1185">Reference proteome</keyword>
<sequence>MKRIISENIIFGYSEVSELIRSYILGVEAQVEDSINRYYNSQKEQISDNLEFDDMPTLTHLGLDSGPWNLEEIFVEHFPNLLRRSALVTLFSFFESQLNEFCNVMKFNDSLQLSYKDISGQGIERSKKYLEKVIYLNLSELLPVWNEIKIIQTIRNLIVHQDGEMDSLSEGLSKEINRYIRSKSPLLSDERGIVIQSGYLLHAASVFEKYFKGLESMVEHTSIVENDNWDAFFR</sequence>
<dbReference type="RefSeq" id="WP_135650982.1">
    <property type="nucleotide sequence ID" value="NZ_RQGF01000035.1"/>
</dbReference>
<protein>
    <recommendedName>
        <fullName evidence="3">RiboL-PSP-HEPN domain-containing protein</fullName>
    </recommendedName>
</protein>
<gene>
    <name evidence="1" type="ORF">EHQ64_16925</name>
</gene>
<dbReference type="AlphaFoldDB" id="A0A4V3JR60"/>
<evidence type="ECO:0008006" key="3">
    <source>
        <dbReference type="Google" id="ProtNLM"/>
    </source>
</evidence>
<name>A0A4V3JR60_9LEPT</name>
<evidence type="ECO:0000313" key="2">
    <source>
        <dbReference type="Proteomes" id="UP000297762"/>
    </source>
</evidence>
<organism evidence="1 2">
    <name type="scientific">Leptospira sarikeiensis</name>
    <dbReference type="NCBI Taxonomy" id="2484943"/>
    <lineage>
        <taxon>Bacteria</taxon>
        <taxon>Pseudomonadati</taxon>
        <taxon>Spirochaetota</taxon>
        <taxon>Spirochaetia</taxon>
        <taxon>Leptospirales</taxon>
        <taxon>Leptospiraceae</taxon>
        <taxon>Leptospira</taxon>
    </lineage>
</organism>
<accession>A0A4V3JR60</accession>
<proteinExistence type="predicted"/>
<dbReference type="Proteomes" id="UP000297762">
    <property type="component" value="Unassembled WGS sequence"/>
</dbReference>
<dbReference type="EMBL" id="RQGF01000035">
    <property type="protein sequence ID" value="TGL58735.1"/>
    <property type="molecule type" value="Genomic_DNA"/>
</dbReference>
<evidence type="ECO:0000313" key="1">
    <source>
        <dbReference type="EMBL" id="TGL58735.1"/>
    </source>
</evidence>